<dbReference type="InterPro" id="IPR015174">
    <property type="entry name" value="MIF4G-like_typ-2"/>
</dbReference>
<dbReference type="Pfam" id="PF02854">
    <property type="entry name" value="MIF4G"/>
    <property type="match status" value="1"/>
</dbReference>
<dbReference type="AlphaFoldDB" id="A0A813ZP30"/>
<dbReference type="Proteomes" id="UP000681722">
    <property type="component" value="Unassembled WGS sequence"/>
</dbReference>
<feature type="compositionally biased region" description="Polar residues" evidence="8">
    <location>
        <begin position="821"/>
        <end position="830"/>
    </location>
</feature>
<feature type="compositionally biased region" description="Basic and acidic residues" evidence="8">
    <location>
        <begin position="44"/>
        <end position="58"/>
    </location>
</feature>
<dbReference type="FunFam" id="1.25.40.180:FF:000010">
    <property type="entry name" value="Nuclear cap-binding protein subunit 1"/>
    <property type="match status" value="1"/>
</dbReference>
<dbReference type="GO" id="GO:0003729">
    <property type="term" value="F:mRNA binding"/>
    <property type="evidence" value="ECO:0007669"/>
    <property type="project" value="TreeGrafter"/>
</dbReference>
<dbReference type="Gene3D" id="1.25.40.180">
    <property type="match status" value="3"/>
</dbReference>
<dbReference type="GO" id="GO:0006406">
    <property type="term" value="P:mRNA export from nucleus"/>
    <property type="evidence" value="ECO:0007669"/>
    <property type="project" value="InterPro"/>
</dbReference>
<keyword evidence="3" id="KW-0507">mRNA processing</keyword>
<evidence type="ECO:0000256" key="8">
    <source>
        <dbReference type="SAM" id="MobiDB-lite"/>
    </source>
</evidence>
<protein>
    <recommendedName>
        <fullName evidence="9">MIF4G domain-containing protein</fullName>
    </recommendedName>
</protein>
<comment type="subcellular location">
    <subcellularLocation>
        <location evidence="1">Nucleus</location>
    </subcellularLocation>
</comment>
<evidence type="ECO:0000256" key="6">
    <source>
        <dbReference type="ARBA" id="ARBA00023187"/>
    </source>
</evidence>
<feature type="domain" description="MIF4G" evidence="9">
    <location>
        <begin position="65"/>
        <end position="277"/>
    </location>
</feature>
<organism evidence="10 12">
    <name type="scientific">Didymodactylos carnosus</name>
    <dbReference type="NCBI Taxonomy" id="1234261"/>
    <lineage>
        <taxon>Eukaryota</taxon>
        <taxon>Metazoa</taxon>
        <taxon>Spiralia</taxon>
        <taxon>Gnathifera</taxon>
        <taxon>Rotifera</taxon>
        <taxon>Eurotatoria</taxon>
        <taxon>Bdelloidea</taxon>
        <taxon>Philodinida</taxon>
        <taxon>Philodinidae</taxon>
        <taxon>Didymodactylos</taxon>
    </lineage>
</organism>
<dbReference type="Pfam" id="PF09088">
    <property type="entry name" value="MIF4G_like"/>
    <property type="match status" value="1"/>
</dbReference>
<gene>
    <name evidence="10" type="ORF">GPM918_LOCUS8648</name>
    <name evidence="11" type="ORF">SRO942_LOCUS8648</name>
</gene>
<dbReference type="GO" id="GO:0006370">
    <property type="term" value="P:7-methylguanosine mRNA capping"/>
    <property type="evidence" value="ECO:0007669"/>
    <property type="project" value="UniProtKB-KW"/>
</dbReference>
<evidence type="ECO:0000313" key="12">
    <source>
        <dbReference type="Proteomes" id="UP000663829"/>
    </source>
</evidence>
<feature type="region of interest" description="Disordered" evidence="8">
    <location>
        <begin position="804"/>
        <end position="858"/>
    </location>
</feature>
<evidence type="ECO:0000256" key="2">
    <source>
        <dbReference type="ARBA" id="ARBA00007413"/>
    </source>
</evidence>
<evidence type="ECO:0000313" key="10">
    <source>
        <dbReference type="EMBL" id="CAF0901242.1"/>
    </source>
</evidence>
<dbReference type="InterPro" id="IPR027159">
    <property type="entry name" value="CBP80"/>
</dbReference>
<accession>A0A813ZP30</accession>
<feature type="non-terminal residue" evidence="10">
    <location>
        <position position="1"/>
    </location>
</feature>
<dbReference type="GO" id="GO:0000339">
    <property type="term" value="F:RNA cap binding"/>
    <property type="evidence" value="ECO:0007669"/>
    <property type="project" value="InterPro"/>
</dbReference>
<dbReference type="InterPro" id="IPR016024">
    <property type="entry name" value="ARM-type_fold"/>
</dbReference>
<feature type="region of interest" description="Disordered" evidence="8">
    <location>
        <begin position="1"/>
        <end position="62"/>
    </location>
</feature>
<evidence type="ECO:0000313" key="11">
    <source>
        <dbReference type="EMBL" id="CAF3683686.1"/>
    </source>
</evidence>
<dbReference type="InterPro" id="IPR015172">
    <property type="entry name" value="MIF4G-like_typ-1"/>
</dbReference>
<feature type="compositionally biased region" description="Basic residues" evidence="8">
    <location>
        <begin position="27"/>
        <end position="38"/>
    </location>
</feature>
<dbReference type="GO" id="GO:0005846">
    <property type="term" value="C:nuclear cap binding complex"/>
    <property type="evidence" value="ECO:0007669"/>
    <property type="project" value="InterPro"/>
</dbReference>
<dbReference type="PANTHER" id="PTHR12412:SF2">
    <property type="entry name" value="NUCLEAR CAP-BINDING PROTEIN SUBUNIT 1"/>
    <property type="match status" value="1"/>
</dbReference>
<dbReference type="GO" id="GO:0031047">
    <property type="term" value="P:regulatory ncRNA-mediated gene silencing"/>
    <property type="evidence" value="ECO:0007669"/>
    <property type="project" value="UniProtKB-KW"/>
</dbReference>
<feature type="compositionally biased region" description="Acidic residues" evidence="8">
    <location>
        <begin position="839"/>
        <end position="849"/>
    </location>
</feature>
<dbReference type="InterPro" id="IPR003890">
    <property type="entry name" value="MIF4G-like_typ-3"/>
</dbReference>
<dbReference type="Pfam" id="PF09090">
    <property type="entry name" value="MIF4G_like_2"/>
    <property type="match status" value="1"/>
</dbReference>
<evidence type="ECO:0000256" key="3">
    <source>
        <dbReference type="ARBA" id="ARBA00022664"/>
    </source>
</evidence>
<dbReference type="EMBL" id="CAJOBC010001529">
    <property type="protein sequence ID" value="CAF3683686.1"/>
    <property type="molecule type" value="Genomic_DNA"/>
</dbReference>
<dbReference type="OrthoDB" id="10252707at2759"/>
<keyword evidence="5" id="KW-0943">RNA-mediated gene silencing</keyword>
<dbReference type="GO" id="GO:0005634">
    <property type="term" value="C:nucleus"/>
    <property type="evidence" value="ECO:0007669"/>
    <property type="project" value="UniProtKB-SubCell"/>
</dbReference>
<evidence type="ECO:0000256" key="5">
    <source>
        <dbReference type="ARBA" id="ARBA00023158"/>
    </source>
</evidence>
<evidence type="ECO:0000256" key="1">
    <source>
        <dbReference type="ARBA" id="ARBA00004123"/>
    </source>
</evidence>
<keyword evidence="4" id="KW-0506">mRNA capping</keyword>
<reference evidence="10" key="1">
    <citation type="submission" date="2021-02" db="EMBL/GenBank/DDBJ databases">
        <authorList>
            <person name="Nowell W R."/>
        </authorList>
    </citation>
    <scope>NUCLEOTIDE SEQUENCE</scope>
</reference>
<comment type="caution">
    <text evidence="10">The sequence shown here is derived from an EMBL/GenBank/DDBJ whole genome shotgun (WGS) entry which is preliminary data.</text>
</comment>
<dbReference type="SMART" id="SM00543">
    <property type="entry name" value="MIF4G"/>
    <property type="match status" value="1"/>
</dbReference>
<sequence>LIIEEKMKGRHGGYSDDENNDTTTTKRSSHRHKHHHHQSNNNHNNDKFDNQKRPKVESAEDDDFEGKLQSLIFNLGEKITPSLDQALRDLSIVLCNNLTKHKKTIFNLLNQCIALLPERITIYTSLIGLLHAAIITFGQEFIDLCVSTLKDHLQQYKFELAQRYVQFLSDLVNVRLVSTQSILQLYENFIQTTCETDVLQVRTDFYISCVLVSLPFNGKMLSEKQSVELNRLLYMINKYVNKRSKIHVPILQVWTSIEPHPQEEYLDCLWNQIKRLNQDDWNESQIYRPYQTFNDTLFDSVDQQVVITHDLPNLFIPPHQDYTIYPLPKIVFRMFDYTDVPEQYVLPGAHSIERYLVEEEIANIIHTYHIERKDCAIHLTQIKTKNKIPLNYMIIEVIFGHLFMLPRAPHLELFYGSLLLELCKLQPSTLPPVLAQAVEMLFERLHSMKACCIERFAKWFAYHLSNFQFTWAWQDWIDCLEDNPESPKIKFIRETFQKCMRLSFHQRVIDFVPEPFYKIPYCVKDQSKEFFSETICKFILYPLKRNECVHSVVPNKPSPIFKYEESDRPIVGSDFAQIIIKKIKDRVTPEELLCELNKIPNAKDEQLILSSASTIMRTIGSSSSITTNNTIYNPLQIDLFVSSLLWVGSKSFTHSFAALAKYHQLFKILIETEEQQIQVLKSMFDVWSNHQQMMVMLVDKMIKTQIIECSSVTNWMFSREIAQDLTNFYIWEILSSTIDKMNRQVEKYYNELIDLSRQIHLTVTTIPVTSSSSILITNNNNTENNNHDQNENKTLIDDIVKQEEKMDEDDNEQVKIKEEQTSTNVSNTNKQLKRRLSSDDEGNNDDEMNENSKQTKINTIDIDKEQRYGIGEVKSELHEKYDIIEERYQHGCDQQKKLYLIIFQRFIMSLSDYLNECENKNIDHNTPWFKWIIERLQDIFLSYHEQVFQYVSTFESLIFTSDIDFCILEVFQQFCALRS</sequence>
<dbReference type="SUPFAM" id="SSF48371">
    <property type="entry name" value="ARM repeat"/>
    <property type="match status" value="3"/>
</dbReference>
<keyword evidence="7" id="KW-0539">Nucleus</keyword>
<evidence type="ECO:0000259" key="9">
    <source>
        <dbReference type="SMART" id="SM00543"/>
    </source>
</evidence>
<evidence type="ECO:0000256" key="7">
    <source>
        <dbReference type="ARBA" id="ARBA00023242"/>
    </source>
</evidence>
<name>A0A813ZP30_9BILA</name>
<proteinExistence type="inferred from homology"/>
<dbReference type="Proteomes" id="UP000663829">
    <property type="component" value="Unassembled WGS sequence"/>
</dbReference>
<keyword evidence="6" id="KW-0508">mRNA splicing</keyword>
<dbReference type="EMBL" id="CAJNOQ010001529">
    <property type="protein sequence ID" value="CAF0901242.1"/>
    <property type="molecule type" value="Genomic_DNA"/>
</dbReference>
<comment type="similarity">
    <text evidence="2">Belongs to the NCBP1 family.</text>
</comment>
<keyword evidence="12" id="KW-1185">Reference proteome</keyword>
<evidence type="ECO:0000256" key="4">
    <source>
        <dbReference type="ARBA" id="ARBA00023042"/>
    </source>
</evidence>
<dbReference type="GO" id="GO:0008380">
    <property type="term" value="P:RNA splicing"/>
    <property type="evidence" value="ECO:0007669"/>
    <property type="project" value="UniProtKB-KW"/>
</dbReference>
<dbReference type="PANTHER" id="PTHR12412">
    <property type="entry name" value="CAP BINDING PROTEIN"/>
    <property type="match status" value="1"/>
</dbReference>
<dbReference type="GO" id="GO:0000184">
    <property type="term" value="P:nuclear-transcribed mRNA catabolic process, nonsense-mediated decay"/>
    <property type="evidence" value="ECO:0007669"/>
    <property type="project" value="TreeGrafter"/>
</dbReference>